<name>A0A5B8LHT5_9SPHN</name>
<dbReference type="InterPro" id="IPR000073">
    <property type="entry name" value="AB_hydrolase_1"/>
</dbReference>
<reference evidence="2 3" key="1">
    <citation type="submission" date="2019-07" db="EMBL/GenBank/DDBJ databases">
        <title>Full genome sequence of Sphingomonas sp. 4R-6-7(HKS19).</title>
        <authorList>
            <person name="Im W.-T."/>
        </authorList>
    </citation>
    <scope>NUCLEOTIDE SEQUENCE [LARGE SCALE GENOMIC DNA]</scope>
    <source>
        <strain evidence="2 3">HKS19</strain>
    </source>
</reference>
<dbReference type="RefSeq" id="WP_146571782.1">
    <property type="nucleotide sequence ID" value="NZ_CP042306.1"/>
</dbReference>
<dbReference type="SUPFAM" id="SSF53474">
    <property type="entry name" value="alpha/beta-Hydrolases"/>
    <property type="match status" value="1"/>
</dbReference>
<evidence type="ECO:0000313" key="3">
    <source>
        <dbReference type="Proteomes" id="UP000315673"/>
    </source>
</evidence>
<dbReference type="Gene3D" id="3.40.50.1820">
    <property type="entry name" value="alpha/beta hydrolase"/>
    <property type="match status" value="1"/>
</dbReference>
<feature type="domain" description="Serine aminopeptidase S33" evidence="1">
    <location>
        <begin position="29"/>
        <end position="262"/>
    </location>
</feature>
<dbReference type="PANTHER" id="PTHR11614">
    <property type="entry name" value="PHOSPHOLIPASE-RELATED"/>
    <property type="match status" value="1"/>
</dbReference>
<dbReference type="InterPro" id="IPR051044">
    <property type="entry name" value="MAG_DAG_Lipase"/>
</dbReference>
<dbReference type="EMBL" id="CP042306">
    <property type="protein sequence ID" value="QDZ07867.1"/>
    <property type="molecule type" value="Genomic_DNA"/>
</dbReference>
<dbReference type="AlphaFoldDB" id="A0A5B8LHT5"/>
<organism evidence="2 3">
    <name type="scientific">Sphingomonas panacisoli</name>
    <dbReference type="NCBI Taxonomy" id="1813879"/>
    <lineage>
        <taxon>Bacteria</taxon>
        <taxon>Pseudomonadati</taxon>
        <taxon>Pseudomonadota</taxon>
        <taxon>Alphaproteobacteria</taxon>
        <taxon>Sphingomonadales</taxon>
        <taxon>Sphingomonadaceae</taxon>
        <taxon>Sphingomonas</taxon>
    </lineage>
</organism>
<dbReference type="PRINTS" id="PR00111">
    <property type="entry name" value="ABHYDROLASE"/>
</dbReference>
<dbReference type="OrthoDB" id="9806902at2"/>
<accession>A0A5B8LHT5</accession>
<proteinExistence type="predicted"/>
<keyword evidence="3" id="KW-1185">Reference proteome</keyword>
<protein>
    <submittedName>
        <fullName evidence="2">Lysophospholipase</fullName>
    </submittedName>
</protein>
<dbReference type="KEGG" id="spai:FPZ24_10520"/>
<dbReference type="InterPro" id="IPR029058">
    <property type="entry name" value="AB_hydrolase_fold"/>
</dbReference>
<evidence type="ECO:0000313" key="2">
    <source>
        <dbReference type="EMBL" id="QDZ07867.1"/>
    </source>
</evidence>
<dbReference type="Pfam" id="PF12146">
    <property type="entry name" value="Hydrolase_4"/>
    <property type="match status" value="1"/>
</dbReference>
<dbReference type="Proteomes" id="UP000315673">
    <property type="component" value="Chromosome"/>
</dbReference>
<evidence type="ECO:0000259" key="1">
    <source>
        <dbReference type="Pfam" id="PF12146"/>
    </source>
</evidence>
<gene>
    <name evidence="2" type="ORF">FPZ24_10520</name>
</gene>
<sequence>MTDPIIAQEQWLDGAAGRLFVRHWPAEGQPAASLVICHGFNAHSGHYARAAEVFAQRGIAITALDLRGRGRSDGERFYVESIDDYVADLSQAIDLARSLHPQLPVYLLGHSAGGVTAVTYALDHADRIAGLISESFAFRVFAPDVALALLKGASHIVPHVHAVRLKMSDFSRDPAWVAHLEADPLVKDEVQPIQTMAALARADERLAREFGRITLPVLILHGTADHATKSEGSQAFLDAAGSSDKTLNLYKGFYHDLLNDVDRDRVSNDIGNWIAGRV</sequence>
<dbReference type="InterPro" id="IPR022742">
    <property type="entry name" value="Hydrolase_4"/>
</dbReference>